<evidence type="ECO:0008006" key="13">
    <source>
        <dbReference type="Google" id="ProtNLM"/>
    </source>
</evidence>
<accession>A0A6U4PPW4</accession>
<dbReference type="PANTHER" id="PTHR28286:SF2">
    <property type="entry name" value="BACTERIORHODOPSIN _OPSIN, NOPA (EUROFUNG)"/>
    <property type="match status" value="1"/>
</dbReference>
<evidence type="ECO:0000256" key="1">
    <source>
        <dbReference type="ARBA" id="ARBA00004141"/>
    </source>
</evidence>
<evidence type="ECO:0000313" key="12">
    <source>
        <dbReference type="EMBL" id="CAD8957456.1"/>
    </source>
</evidence>
<name>A0A6U4PPW4_HEMAN</name>
<dbReference type="GO" id="GO:0016020">
    <property type="term" value="C:membrane"/>
    <property type="evidence" value="ECO:0007669"/>
    <property type="project" value="UniProtKB-SubCell"/>
</dbReference>
<sequence length="239" mass="25724">MVECTTIEEVGSTGVGAMTLAFLIFIVSTVVFVFKANNGGETRKYYYCTSYICGFAAISYLGMLSGQGWLATTGCRQFFYARYIDYAITTNITILLLGLLSGASTELIAGAVGADFAWIGAAFLGSVSVVSEVKWLWFFINIGALIIVSHHIVVLFKAAAEAKGGEVAQLYGKLVWLTFLCWICYPVVWLFSEGFASFSISFEVCAYALIDVASKVGLSFMVMSANDVIAAGGEGTEFV</sequence>
<dbReference type="PANTHER" id="PTHR28286">
    <property type="match status" value="1"/>
</dbReference>
<evidence type="ECO:0000256" key="11">
    <source>
        <dbReference type="SAM" id="Phobius"/>
    </source>
</evidence>
<keyword evidence="4" id="KW-0716">Sensory transduction</keyword>
<keyword evidence="6" id="KW-0681">Retinal protein</keyword>
<dbReference type="SUPFAM" id="SSF81321">
    <property type="entry name" value="Family A G protein-coupled receptor-like"/>
    <property type="match status" value="1"/>
</dbReference>
<comment type="subcellular location">
    <subcellularLocation>
        <location evidence="1">Membrane</location>
        <topology evidence="1">Multi-pass membrane protein</topology>
    </subcellularLocation>
</comment>
<feature type="transmembrane region" description="Helical" evidence="11">
    <location>
        <begin position="107"/>
        <end position="129"/>
    </location>
</feature>
<dbReference type="PRINTS" id="PR00251">
    <property type="entry name" value="BACTRLOPSIN"/>
</dbReference>
<evidence type="ECO:0000256" key="4">
    <source>
        <dbReference type="ARBA" id="ARBA00022606"/>
    </source>
</evidence>
<dbReference type="CDD" id="cd14965">
    <property type="entry name" value="7tm_Opsins_type1"/>
    <property type="match status" value="1"/>
</dbReference>
<dbReference type="EMBL" id="HBFX01019763">
    <property type="protein sequence ID" value="CAD8957456.1"/>
    <property type="molecule type" value="Transcribed_RNA"/>
</dbReference>
<dbReference type="SMART" id="SM01021">
    <property type="entry name" value="Bac_rhodopsin"/>
    <property type="match status" value="1"/>
</dbReference>
<keyword evidence="9 11" id="KW-0472">Membrane</keyword>
<evidence type="ECO:0000256" key="2">
    <source>
        <dbReference type="ARBA" id="ARBA00008130"/>
    </source>
</evidence>
<protein>
    <recommendedName>
        <fullName evidence="13">Rhodopsin</fullName>
    </recommendedName>
</protein>
<keyword evidence="8" id="KW-0157">Chromophore</keyword>
<feature type="transmembrane region" description="Helical" evidence="11">
    <location>
        <begin position="135"/>
        <end position="158"/>
    </location>
</feature>
<dbReference type="AlphaFoldDB" id="A0A6U4PPW4"/>
<keyword evidence="3" id="KW-0600">Photoreceptor protein</keyword>
<evidence type="ECO:0000256" key="3">
    <source>
        <dbReference type="ARBA" id="ARBA00022543"/>
    </source>
</evidence>
<evidence type="ECO:0000256" key="10">
    <source>
        <dbReference type="ARBA" id="ARBA00023170"/>
    </source>
</evidence>
<feature type="transmembrane region" description="Helical" evidence="11">
    <location>
        <begin position="45"/>
        <end position="63"/>
    </location>
</feature>
<evidence type="ECO:0000256" key="7">
    <source>
        <dbReference type="ARBA" id="ARBA00022989"/>
    </source>
</evidence>
<feature type="transmembrane region" description="Helical" evidence="11">
    <location>
        <begin position="15"/>
        <end position="33"/>
    </location>
</feature>
<gene>
    <name evidence="12" type="ORF">HAND00432_LOCUS11995</name>
</gene>
<reference evidence="12" key="1">
    <citation type="submission" date="2021-01" db="EMBL/GenBank/DDBJ databases">
        <authorList>
            <person name="Corre E."/>
            <person name="Pelletier E."/>
            <person name="Niang G."/>
            <person name="Scheremetjew M."/>
            <person name="Finn R."/>
            <person name="Kale V."/>
            <person name="Holt S."/>
            <person name="Cochrane G."/>
            <person name="Meng A."/>
            <person name="Brown T."/>
            <person name="Cohen L."/>
        </authorList>
    </citation>
    <scope>NUCLEOTIDE SEQUENCE</scope>
    <source>
        <strain evidence="12">CCMP644</strain>
    </source>
</reference>
<keyword evidence="7 11" id="KW-1133">Transmembrane helix</keyword>
<dbReference type="Gene3D" id="1.20.1070.10">
    <property type="entry name" value="Rhodopsin 7-helix transmembrane proteins"/>
    <property type="match status" value="1"/>
</dbReference>
<organism evidence="12">
    <name type="scientific">Hemiselmis andersenii</name>
    <name type="common">Cryptophyte alga</name>
    <dbReference type="NCBI Taxonomy" id="464988"/>
    <lineage>
        <taxon>Eukaryota</taxon>
        <taxon>Cryptophyceae</taxon>
        <taxon>Cryptomonadales</taxon>
        <taxon>Hemiselmidaceae</taxon>
        <taxon>Hemiselmis</taxon>
    </lineage>
</organism>
<keyword evidence="5 11" id="KW-0812">Transmembrane</keyword>
<feature type="transmembrane region" description="Helical" evidence="11">
    <location>
        <begin position="170"/>
        <end position="189"/>
    </location>
</feature>
<evidence type="ECO:0000256" key="8">
    <source>
        <dbReference type="ARBA" id="ARBA00022991"/>
    </source>
</evidence>
<dbReference type="InterPro" id="IPR001425">
    <property type="entry name" value="Arc/bac/fun_rhodopsins"/>
</dbReference>
<evidence type="ECO:0000256" key="5">
    <source>
        <dbReference type="ARBA" id="ARBA00022692"/>
    </source>
</evidence>
<dbReference type="Pfam" id="PF01036">
    <property type="entry name" value="Bac_rhodopsin"/>
    <property type="match status" value="1"/>
</dbReference>
<comment type="similarity">
    <text evidence="2">Belongs to the archaeal/bacterial/fungal opsin family.</text>
</comment>
<evidence type="ECO:0000256" key="9">
    <source>
        <dbReference type="ARBA" id="ARBA00023136"/>
    </source>
</evidence>
<dbReference type="GO" id="GO:0009881">
    <property type="term" value="F:photoreceptor activity"/>
    <property type="evidence" value="ECO:0007669"/>
    <property type="project" value="UniProtKB-KW"/>
</dbReference>
<dbReference type="GO" id="GO:0007602">
    <property type="term" value="P:phototransduction"/>
    <property type="evidence" value="ECO:0007669"/>
    <property type="project" value="UniProtKB-KW"/>
</dbReference>
<proteinExistence type="inferred from homology"/>
<evidence type="ECO:0000256" key="6">
    <source>
        <dbReference type="ARBA" id="ARBA00022925"/>
    </source>
</evidence>
<feature type="transmembrane region" description="Helical" evidence="11">
    <location>
        <begin position="83"/>
        <end position="100"/>
    </location>
</feature>
<keyword evidence="10" id="KW-0675">Receptor</keyword>